<reference evidence="1 2" key="1">
    <citation type="submission" date="2014-03" db="EMBL/GenBank/DDBJ databases">
        <authorList>
            <person name="Churilla B.M."/>
            <person name="Abrahim M.R."/>
            <person name="Burke K.A."/>
            <person name="Yu V.J."/>
            <person name="Adkins N.L."/>
            <person name="Cohen K.L."/>
            <person name="Colicchio M.A."/>
            <person name="Fasoranti T.O."/>
            <person name="Genkil J.S."/>
            <person name="Kramer Z.J."/>
            <person name="Prout A.K."/>
            <person name="Schafer C.E."/>
            <person name="Schwarz A.G."/>
            <person name="Tish M."/>
            <person name="Vispute N."/>
            <person name="Wilkes K.E."/>
            <person name="Williams C.R."/>
            <person name="Xiao X."/>
            <person name="Yoder B.A."/>
            <person name="Lapin J.S."/>
            <person name="Ott C.T."/>
            <person name="Walburn T.D."/>
            <person name="Bradley K.W."/>
            <person name="Clarke D.Q."/>
            <person name="Lewis M.F."/>
            <person name="Barker L.P."/>
            <person name="Bailey C."/>
            <person name="Asai D.J."/>
            <person name="Bowman C.A."/>
            <person name="Russell D.A."/>
            <person name="Pope W.H."/>
            <person name="Jacobs-Sera D."/>
            <person name="Hendrix R.W."/>
            <person name="Hatfull G.F."/>
        </authorList>
    </citation>
    <scope>NUCLEOTIDE SEQUENCE [LARGE SCALE GENOMIC DNA]</scope>
</reference>
<proteinExistence type="predicted"/>
<evidence type="ECO:0000313" key="1">
    <source>
        <dbReference type="EMBL" id="AID18162.1"/>
    </source>
</evidence>
<dbReference type="EMBL" id="KJ595575">
    <property type="protein sequence ID" value="AID18162.1"/>
    <property type="molecule type" value="Genomic_DNA"/>
</dbReference>
<evidence type="ECO:0000313" key="2">
    <source>
        <dbReference type="Proteomes" id="UP000027390"/>
    </source>
</evidence>
<name>A0A068CGT0_9CAUD</name>
<protein>
    <submittedName>
        <fullName evidence="1">Uncharacterized protein</fullName>
    </submittedName>
</protein>
<organism evidence="1 2">
    <name type="scientific">Mycobacterium phage Willis</name>
    <dbReference type="NCBI Taxonomy" id="1486404"/>
    <lineage>
        <taxon>Viruses</taxon>
        <taxon>Duplodnaviria</taxon>
        <taxon>Heunggongvirae</taxon>
        <taxon>Uroviricota</taxon>
        <taxon>Caudoviricetes</taxon>
        <taxon>Ceeclamvirinae</taxon>
        <taxon>Bixzunavirus</taxon>
        <taxon>Bixzunavirus Bxz1</taxon>
    </lineage>
</organism>
<dbReference type="Proteomes" id="UP000027390">
    <property type="component" value="Segment"/>
</dbReference>
<gene>
    <name evidence="1" type="primary">82</name>
    <name evidence="1" type="ORF">PBI_WILLIS_82</name>
</gene>
<accession>A0A068CGT0</accession>
<sequence length="53" mass="5990">MIELVADLLGGLWTWQTPVSFLAGIGATKIYDACLDAYRRRPEGEQIHVQKEE</sequence>